<organism evidence="3 4">
    <name type="scientific">Sphingobacterium phlebotomi</name>
    <dbReference type="NCBI Taxonomy" id="2605433"/>
    <lineage>
        <taxon>Bacteria</taxon>
        <taxon>Pseudomonadati</taxon>
        <taxon>Bacteroidota</taxon>
        <taxon>Sphingobacteriia</taxon>
        <taxon>Sphingobacteriales</taxon>
        <taxon>Sphingobacteriaceae</taxon>
        <taxon>Sphingobacterium</taxon>
    </lineage>
</organism>
<dbReference type="Gene3D" id="3.40.50.2000">
    <property type="entry name" value="Glycogen Phosphorylase B"/>
    <property type="match status" value="2"/>
</dbReference>
<evidence type="ECO:0000313" key="4">
    <source>
        <dbReference type="Proteomes" id="UP000322362"/>
    </source>
</evidence>
<proteinExistence type="predicted"/>
<dbReference type="EMBL" id="VTAV01000016">
    <property type="protein sequence ID" value="TYR33317.1"/>
    <property type="molecule type" value="Genomic_DNA"/>
</dbReference>
<keyword evidence="4" id="KW-1185">Reference proteome</keyword>
<dbReference type="PANTHER" id="PTHR45947">
    <property type="entry name" value="SULFOQUINOVOSYL TRANSFERASE SQD2"/>
    <property type="match status" value="1"/>
</dbReference>
<feature type="domain" description="Glycosyltransferase subfamily 4-like N-terminal" evidence="2">
    <location>
        <begin position="43"/>
        <end position="152"/>
    </location>
</feature>
<dbReference type="InterPro" id="IPR028098">
    <property type="entry name" value="Glyco_trans_4-like_N"/>
</dbReference>
<keyword evidence="3" id="KW-0808">Transferase</keyword>
<dbReference type="Pfam" id="PF00534">
    <property type="entry name" value="Glycos_transf_1"/>
    <property type="match status" value="1"/>
</dbReference>
<evidence type="ECO:0000313" key="3">
    <source>
        <dbReference type="EMBL" id="TYR33317.1"/>
    </source>
</evidence>
<dbReference type="SUPFAM" id="SSF53756">
    <property type="entry name" value="UDP-Glycosyltransferase/glycogen phosphorylase"/>
    <property type="match status" value="1"/>
</dbReference>
<dbReference type="Pfam" id="PF13439">
    <property type="entry name" value="Glyco_transf_4"/>
    <property type="match status" value="1"/>
</dbReference>
<gene>
    <name evidence="3" type="ORF">FXV77_17830</name>
</gene>
<protein>
    <submittedName>
        <fullName evidence="3">Glycosyltransferase family 4 protein</fullName>
    </submittedName>
</protein>
<evidence type="ECO:0000259" key="1">
    <source>
        <dbReference type="Pfam" id="PF00534"/>
    </source>
</evidence>
<name>A0A5D4GYF0_9SPHI</name>
<sequence length="384" mass="44209">MEILFVSHKYPPATGGMEKQSYELIEGMRTYATVRKIVYTGEESYFHFFRKLNGRILAMIHRYPKIGVVHFNDGLIAAFSLWHVGYSHLRRVVTLHGLDVVFPLKIYQRFIFPRFNRYDRIIAVSKATATAAIERGIQAKKVSVILNGIDHQLMPETSVVEWKKIQHKYQLPVEKKILITLGRPVKRKGFSWFIREVLPLLPDDFYLIMAGPYFGEVQPIEKRLSRFPRRWRELYMLFMGYSSDQAALRDLISNPAYSSRVKHVGKLPSAELAILLSHAEAFLMPNIRVEGDMEGFGLVCLEASACGTMVLAAALEGITDAIQHLKNGIQIESENANAWSLAIQELQQDKVLQQRHGFRTYTLTHFSWEKMVREYATLFKELIV</sequence>
<reference evidence="3 4" key="1">
    <citation type="submission" date="2019-08" db="EMBL/GenBank/DDBJ databases">
        <title>Phlebobacter frassis gen. nov. sp. nov., a new member of family Sphingobacteriaceae isolated from sand fly rearing media.</title>
        <authorList>
            <person name="Kakumanu M.L."/>
            <person name="Marayati B.F."/>
            <person name="Wada-Katsumata A."/>
            <person name="Wasserberg G."/>
            <person name="Schal C."/>
            <person name="Apperson C.S."/>
            <person name="Ponnusamy L."/>
        </authorList>
    </citation>
    <scope>NUCLEOTIDE SEQUENCE [LARGE SCALE GENOMIC DNA]</scope>
    <source>
        <strain evidence="3 4">SSI9</strain>
    </source>
</reference>
<dbReference type="InterPro" id="IPR001296">
    <property type="entry name" value="Glyco_trans_1"/>
</dbReference>
<accession>A0A5D4GYF0</accession>
<comment type="caution">
    <text evidence="3">The sequence shown here is derived from an EMBL/GenBank/DDBJ whole genome shotgun (WGS) entry which is preliminary data.</text>
</comment>
<dbReference type="AlphaFoldDB" id="A0A5D4GYF0"/>
<dbReference type="CDD" id="cd03801">
    <property type="entry name" value="GT4_PimA-like"/>
    <property type="match status" value="1"/>
</dbReference>
<evidence type="ECO:0000259" key="2">
    <source>
        <dbReference type="Pfam" id="PF13439"/>
    </source>
</evidence>
<dbReference type="PANTHER" id="PTHR45947:SF3">
    <property type="entry name" value="SULFOQUINOVOSYL TRANSFERASE SQD2"/>
    <property type="match status" value="1"/>
</dbReference>
<dbReference type="Proteomes" id="UP000322362">
    <property type="component" value="Unassembled WGS sequence"/>
</dbReference>
<feature type="domain" description="Glycosyl transferase family 1" evidence="1">
    <location>
        <begin position="164"/>
        <end position="357"/>
    </location>
</feature>
<dbReference type="InterPro" id="IPR050194">
    <property type="entry name" value="Glycosyltransferase_grp1"/>
</dbReference>
<dbReference type="GO" id="GO:0016757">
    <property type="term" value="F:glycosyltransferase activity"/>
    <property type="evidence" value="ECO:0007669"/>
    <property type="project" value="InterPro"/>
</dbReference>
<dbReference type="RefSeq" id="WP_148920595.1">
    <property type="nucleotide sequence ID" value="NZ_VTAV01000016.1"/>
</dbReference>